<evidence type="ECO:0000313" key="11">
    <source>
        <dbReference type="Proteomes" id="UP000290189"/>
    </source>
</evidence>
<evidence type="ECO:0000256" key="4">
    <source>
        <dbReference type="ARBA" id="ARBA00022777"/>
    </source>
</evidence>
<keyword evidence="10" id="KW-1185">Reference proteome</keyword>
<evidence type="ECO:0000313" key="9">
    <source>
        <dbReference type="EMBL" id="SPQ98168.1"/>
    </source>
</evidence>
<dbReference type="AlphaFoldDB" id="A0A0G4IRR0"/>
<dbReference type="PANTHER" id="PTHR24346:SF82">
    <property type="entry name" value="KP78A-RELATED"/>
    <property type="match status" value="1"/>
</dbReference>
<sequence length="279" mass="30978">MARFVAQRCLLIWVVVCAPAWAATNESRIVGGRYVVGRRLSNPALSAVHSAVDLTTGHAVALKQIDTSRDSWERELEIHQILKNHARIVTPIDSIVSGTRAFLVTELVPRGTLDDLIARHGRLNESDACRILLQVQDALVYCYRHGVAHLDVKGSNILIDANGNAKLADFGASRRMGPRRQVLLSNAGTPGYQAPEVSQDWMVARGEPADVWSLGVVLHEMVTGEVPQRNGKGALDLPDYLSADARDLLRRMLRLSRHRRIRLIDIDRHPFCNAVHCKN</sequence>
<evidence type="ECO:0000256" key="1">
    <source>
        <dbReference type="ARBA" id="ARBA00022527"/>
    </source>
</evidence>
<evidence type="ECO:0000313" key="10">
    <source>
        <dbReference type="Proteomes" id="UP000039324"/>
    </source>
</evidence>
<dbReference type="Gene3D" id="1.10.510.10">
    <property type="entry name" value="Transferase(Phosphotransferase) domain 1"/>
    <property type="match status" value="1"/>
</dbReference>
<keyword evidence="2" id="KW-0808">Transferase</keyword>
<organism evidence="8 10">
    <name type="scientific">Plasmodiophora brassicae</name>
    <name type="common">Clubroot disease agent</name>
    <dbReference type="NCBI Taxonomy" id="37360"/>
    <lineage>
        <taxon>Eukaryota</taxon>
        <taxon>Sar</taxon>
        <taxon>Rhizaria</taxon>
        <taxon>Endomyxa</taxon>
        <taxon>Phytomyxea</taxon>
        <taxon>Plasmodiophorida</taxon>
        <taxon>Plasmodiophoridae</taxon>
        <taxon>Plasmodiophora</taxon>
    </lineage>
</organism>
<dbReference type="PROSITE" id="PS00108">
    <property type="entry name" value="PROTEIN_KINASE_ST"/>
    <property type="match status" value="1"/>
</dbReference>
<dbReference type="SMART" id="SM00220">
    <property type="entry name" value="S_TKc"/>
    <property type="match status" value="1"/>
</dbReference>
<evidence type="ECO:0000259" key="7">
    <source>
        <dbReference type="SMART" id="SM00220"/>
    </source>
</evidence>
<dbReference type="SMR" id="A0A0G4IRR0"/>
<protein>
    <recommendedName>
        <fullName evidence="7">Protein kinase domain-containing protein</fullName>
    </recommendedName>
</protein>
<dbReference type="OMA" id="NFHIPEY"/>
<dbReference type="SUPFAM" id="SSF56112">
    <property type="entry name" value="Protein kinase-like (PK-like)"/>
    <property type="match status" value="1"/>
</dbReference>
<evidence type="ECO:0000256" key="3">
    <source>
        <dbReference type="ARBA" id="ARBA00022741"/>
    </source>
</evidence>
<dbReference type="GO" id="GO:0005524">
    <property type="term" value="F:ATP binding"/>
    <property type="evidence" value="ECO:0007669"/>
    <property type="project" value="UniProtKB-KW"/>
</dbReference>
<gene>
    <name evidence="8" type="ORF">PBRA_006069</name>
    <name evidence="9" type="ORF">PLBR_LOCUS5383</name>
</gene>
<dbReference type="InterPro" id="IPR011009">
    <property type="entry name" value="Kinase-like_dom_sf"/>
</dbReference>
<name>A0A0G4IRR0_PLABS</name>
<dbReference type="EMBL" id="OVEO01000009">
    <property type="protein sequence ID" value="SPQ98168.1"/>
    <property type="molecule type" value="Genomic_DNA"/>
</dbReference>
<evidence type="ECO:0000256" key="2">
    <source>
        <dbReference type="ARBA" id="ARBA00022679"/>
    </source>
</evidence>
<reference evidence="8 10" key="1">
    <citation type="submission" date="2015-02" db="EMBL/GenBank/DDBJ databases">
        <authorList>
            <person name="Chooi Y.-H."/>
        </authorList>
    </citation>
    <scope>NUCLEOTIDE SEQUENCE [LARGE SCALE GENOMIC DNA]</scope>
    <source>
        <strain evidence="8">E3</strain>
    </source>
</reference>
<keyword evidence="3" id="KW-0547">Nucleotide-binding</keyword>
<evidence type="ECO:0000256" key="5">
    <source>
        <dbReference type="ARBA" id="ARBA00022840"/>
    </source>
</evidence>
<keyword evidence="9" id="KW-0496">Mitochondrion</keyword>
<dbReference type="GO" id="GO:0004674">
    <property type="term" value="F:protein serine/threonine kinase activity"/>
    <property type="evidence" value="ECO:0007669"/>
    <property type="project" value="UniProtKB-KW"/>
</dbReference>
<feature type="domain" description="Protein kinase" evidence="7">
    <location>
        <begin position="34"/>
        <end position="272"/>
    </location>
</feature>
<keyword evidence="6" id="KW-0732">Signal</keyword>
<evidence type="ECO:0000256" key="6">
    <source>
        <dbReference type="SAM" id="SignalP"/>
    </source>
</evidence>
<dbReference type="OrthoDB" id="1022360at2759"/>
<reference evidence="9 11" key="2">
    <citation type="submission" date="2018-03" db="EMBL/GenBank/DDBJ databases">
        <authorList>
            <person name="Fogelqvist J."/>
        </authorList>
    </citation>
    <scope>NUCLEOTIDE SEQUENCE [LARGE SCALE GENOMIC DNA]</scope>
</reference>
<dbReference type="PANTHER" id="PTHR24346">
    <property type="entry name" value="MAP/MICROTUBULE AFFINITY-REGULATING KINASE"/>
    <property type="match status" value="1"/>
</dbReference>
<dbReference type="EMBL" id="CDSF01000081">
    <property type="protein sequence ID" value="CEO97955.1"/>
    <property type="molecule type" value="Genomic_DNA"/>
</dbReference>
<dbReference type="Proteomes" id="UP000290189">
    <property type="component" value="Unassembled WGS sequence"/>
</dbReference>
<keyword evidence="4" id="KW-0418">Kinase</keyword>
<geneLocation type="mitochondrion" evidence="9"/>
<dbReference type="Proteomes" id="UP000039324">
    <property type="component" value="Unassembled WGS sequence"/>
</dbReference>
<dbReference type="GO" id="GO:0005737">
    <property type="term" value="C:cytoplasm"/>
    <property type="evidence" value="ECO:0007669"/>
    <property type="project" value="TreeGrafter"/>
</dbReference>
<proteinExistence type="predicted"/>
<keyword evidence="1" id="KW-0723">Serine/threonine-protein kinase</keyword>
<dbReference type="GO" id="GO:0035556">
    <property type="term" value="P:intracellular signal transduction"/>
    <property type="evidence" value="ECO:0007669"/>
    <property type="project" value="TreeGrafter"/>
</dbReference>
<dbReference type="Pfam" id="PF00069">
    <property type="entry name" value="Pkinase"/>
    <property type="match status" value="1"/>
</dbReference>
<feature type="chain" id="PRO_5033223338" description="Protein kinase domain-containing protein" evidence="6">
    <location>
        <begin position="23"/>
        <end position="279"/>
    </location>
</feature>
<dbReference type="STRING" id="37360.A0A0G4IRR0"/>
<keyword evidence="5" id="KW-0067">ATP-binding</keyword>
<evidence type="ECO:0000313" key="8">
    <source>
        <dbReference type="EMBL" id="CEO97955.1"/>
    </source>
</evidence>
<feature type="signal peptide" evidence="6">
    <location>
        <begin position="1"/>
        <end position="22"/>
    </location>
</feature>
<dbReference type="InterPro" id="IPR008271">
    <property type="entry name" value="Ser/Thr_kinase_AS"/>
</dbReference>
<accession>A0A0G4IRR0</accession>
<dbReference type="InterPro" id="IPR000719">
    <property type="entry name" value="Prot_kinase_dom"/>
</dbReference>